<keyword evidence="4" id="KW-1185">Reference proteome</keyword>
<evidence type="ECO:0000256" key="1">
    <source>
        <dbReference type="ARBA" id="ARBA00022729"/>
    </source>
</evidence>
<dbReference type="PANTHER" id="PTHR30570:SF1">
    <property type="entry name" value="PHOSPHATE-BINDING PROTEIN PSTS"/>
    <property type="match status" value="1"/>
</dbReference>
<dbReference type="Pfam" id="PF12849">
    <property type="entry name" value="PBP_like_2"/>
    <property type="match status" value="1"/>
</dbReference>
<keyword evidence="1" id="KW-0732">Signal</keyword>
<proteinExistence type="predicted"/>
<dbReference type="PANTHER" id="PTHR30570">
    <property type="entry name" value="PERIPLASMIC PHOSPHATE BINDING COMPONENT OF PHOSPHATE ABC TRANSPORTER"/>
    <property type="match status" value="1"/>
</dbReference>
<dbReference type="InterPro" id="IPR024370">
    <property type="entry name" value="PBP_domain"/>
</dbReference>
<organism evidence="3 4">
    <name type="scientific">Spirosoma flavum</name>
    <dbReference type="NCBI Taxonomy" id="2048557"/>
    <lineage>
        <taxon>Bacteria</taxon>
        <taxon>Pseudomonadati</taxon>
        <taxon>Bacteroidota</taxon>
        <taxon>Cytophagia</taxon>
        <taxon>Cytophagales</taxon>
        <taxon>Cytophagaceae</taxon>
        <taxon>Spirosoma</taxon>
    </lineage>
</organism>
<dbReference type="InterPro" id="IPR050811">
    <property type="entry name" value="Phosphate_ABC_transporter"/>
</dbReference>
<name>A0ABW6AF88_9BACT</name>
<evidence type="ECO:0000313" key="4">
    <source>
        <dbReference type="Proteomes" id="UP001597512"/>
    </source>
</evidence>
<dbReference type="EMBL" id="JBHUOM010000001">
    <property type="protein sequence ID" value="MFD2932410.1"/>
    <property type="molecule type" value="Genomic_DNA"/>
</dbReference>
<comment type="caution">
    <text evidence="3">The sequence shown here is derived from an EMBL/GenBank/DDBJ whole genome shotgun (WGS) entry which is preliminary data.</text>
</comment>
<dbReference type="Gene3D" id="3.40.190.10">
    <property type="entry name" value="Periplasmic binding protein-like II"/>
    <property type="match status" value="2"/>
</dbReference>
<accession>A0ABW6AF88</accession>
<evidence type="ECO:0000259" key="2">
    <source>
        <dbReference type="Pfam" id="PF12849"/>
    </source>
</evidence>
<evidence type="ECO:0000313" key="3">
    <source>
        <dbReference type="EMBL" id="MFD2932410.1"/>
    </source>
</evidence>
<feature type="domain" description="PBP" evidence="2">
    <location>
        <begin position="25"/>
        <end position="284"/>
    </location>
</feature>
<protein>
    <submittedName>
        <fullName evidence="3">PstS family phosphate ABC transporter substrate-binding protein</fullName>
    </submittedName>
</protein>
<dbReference type="RefSeq" id="WP_381496610.1">
    <property type="nucleotide sequence ID" value="NZ_JBHUOM010000001.1"/>
</dbReference>
<sequence>MIKRVLGCALLASLMSCGNSKPPLDNPSRGSIIVAADESFQPLVTQLTSAYSGIYPDAHFKIVFKPEQEAINMMLQDSARIVFTTRLLKPNERAVLNQRKITGANEKIATDGVALIINKANTDSLITMAELKLIFSGQIKHWGQLNGGNQKSPITLVFDNNNSSNLEFVLNTFKVNNVKNLRIFTTHSNREVIDFVRKNPSAMGFIGVNWISDSDEPLSLELAQDLRVMGVSDKLKPTKRDDYFQPFQEDLGMQRYPLRRPVYILSRETHPGLGEGLINYITRDAGSLIIQKLGLWPRTPYDRVINITK</sequence>
<reference evidence="4" key="1">
    <citation type="journal article" date="2019" name="Int. J. Syst. Evol. Microbiol.">
        <title>The Global Catalogue of Microorganisms (GCM) 10K type strain sequencing project: providing services to taxonomists for standard genome sequencing and annotation.</title>
        <authorList>
            <consortium name="The Broad Institute Genomics Platform"/>
            <consortium name="The Broad Institute Genome Sequencing Center for Infectious Disease"/>
            <person name="Wu L."/>
            <person name="Ma J."/>
        </authorList>
    </citation>
    <scope>NUCLEOTIDE SEQUENCE [LARGE SCALE GENOMIC DNA]</scope>
    <source>
        <strain evidence="4">KCTC 52490</strain>
    </source>
</reference>
<dbReference type="SUPFAM" id="SSF53850">
    <property type="entry name" value="Periplasmic binding protein-like II"/>
    <property type="match status" value="1"/>
</dbReference>
<dbReference type="PROSITE" id="PS51257">
    <property type="entry name" value="PROKAR_LIPOPROTEIN"/>
    <property type="match status" value="1"/>
</dbReference>
<dbReference type="Proteomes" id="UP001597512">
    <property type="component" value="Unassembled WGS sequence"/>
</dbReference>
<gene>
    <name evidence="3" type="ORF">ACFS25_01375</name>
</gene>